<dbReference type="Proteomes" id="UP000800235">
    <property type="component" value="Unassembled WGS sequence"/>
</dbReference>
<organism evidence="2 3">
    <name type="scientific">Tothia fuscella</name>
    <dbReference type="NCBI Taxonomy" id="1048955"/>
    <lineage>
        <taxon>Eukaryota</taxon>
        <taxon>Fungi</taxon>
        <taxon>Dikarya</taxon>
        <taxon>Ascomycota</taxon>
        <taxon>Pezizomycotina</taxon>
        <taxon>Dothideomycetes</taxon>
        <taxon>Pleosporomycetidae</taxon>
        <taxon>Venturiales</taxon>
        <taxon>Cylindrosympodiaceae</taxon>
        <taxon>Tothia</taxon>
    </lineage>
</organism>
<sequence>MQSPKGLERQAKKEGNPAAYRLSVGYAIKKGIAKYVAPIIAPANAVTASSNLATPSNAPKGAIPHPEAILRASDPSLRTLIDEAEKKYKTWPHAALLELCLSRSYQLLKNSQGKLPSKSISALANWLAGWDVLKSPREKKWWEGDGIDLVNKAKARGYQGLSKKCDVISWLRSTPEEEEIEITLKVAEPTPNRKRDAEVDGRGQGVSKRGAKGTTRSRGTDWTWSEEDFKKGQG</sequence>
<dbReference type="AlphaFoldDB" id="A0A9P4NVM2"/>
<proteinExistence type="predicted"/>
<dbReference type="EMBL" id="MU007028">
    <property type="protein sequence ID" value="KAF2432044.1"/>
    <property type="molecule type" value="Genomic_DNA"/>
</dbReference>
<name>A0A9P4NVM2_9PEZI</name>
<protein>
    <submittedName>
        <fullName evidence="2">Uncharacterized protein</fullName>
    </submittedName>
</protein>
<gene>
    <name evidence="2" type="ORF">EJ08DRAFT_648430</name>
</gene>
<keyword evidence="3" id="KW-1185">Reference proteome</keyword>
<feature type="compositionally biased region" description="Polar residues" evidence="1">
    <location>
        <begin position="214"/>
        <end position="223"/>
    </location>
</feature>
<evidence type="ECO:0000256" key="1">
    <source>
        <dbReference type="SAM" id="MobiDB-lite"/>
    </source>
</evidence>
<reference evidence="2" key="1">
    <citation type="journal article" date="2020" name="Stud. Mycol.">
        <title>101 Dothideomycetes genomes: a test case for predicting lifestyles and emergence of pathogens.</title>
        <authorList>
            <person name="Haridas S."/>
            <person name="Albert R."/>
            <person name="Binder M."/>
            <person name="Bloem J."/>
            <person name="Labutti K."/>
            <person name="Salamov A."/>
            <person name="Andreopoulos B."/>
            <person name="Baker S."/>
            <person name="Barry K."/>
            <person name="Bills G."/>
            <person name="Bluhm B."/>
            <person name="Cannon C."/>
            <person name="Castanera R."/>
            <person name="Culley D."/>
            <person name="Daum C."/>
            <person name="Ezra D."/>
            <person name="Gonzalez J."/>
            <person name="Henrissat B."/>
            <person name="Kuo A."/>
            <person name="Liang C."/>
            <person name="Lipzen A."/>
            <person name="Lutzoni F."/>
            <person name="Magnuson J."/>
            <person name="Mondo S."/>
            <person name="Nolan M."/>
            <person name="Ohm R."/>
            <person name="Pangilinan J."/>
            <person name="Park H.-J."/>
            <person name="Ramirez L."/>
            <person name="Alfaro M."/>
            <person name="Sun H."/>
            <person name="Tritt A."/>
            <person name="Yoshinaga Y."/>
            <person name="Zwiers L.-H."/>
            <person name="Turgeon B."/>
            <person name="Goodwin S."/>
            <person name="Spatafora J."/>
            <person name="Crous P."/>
            <person name="Grigoriev I."/>
        </authorList>
    </citation>
    <scope>NUCLEOTIDE SEQUENCE</scope>
    <source>
        <strain evidence="2">CBS 130266</strain>
    </source>
</reference>
<comment type="caution">
    <text evidence="2">The sequence shown here is derived from an EMBL/GenBank/DDBJ whole genome shotgun (WGS) entry which is preliminary data.</text>
</comment>
<evidence type="ECO:0000313" key="3">
    <source>
        <dbReference type="Proteomes" id="UP000800235"/>
    </source>
</evidence>
<feature type="region of interest" description="Disordered" evidence="1">
    <location>
        <begin position="187"/>
        <end position="234"/>
    </location>
</feature>
<dbReference type="OrthoDB" id="3519912at2759"/>
<feature type="compositionally biased region" description="Basic and acidic residues" evidence="1">
    <location>
        <begin position="191"/>
        <end position="201"/>
    </location>
</feature>
<accession>A0A9P4NVM2</accession>
<evidence type="ECO:0000313" key="2">
    <source>
        <dbReference type="EMBL" id="KAF2432044.1"/>
    </source>
</evidence>